<gene>
    <name evidence="1" type="ORF">UFOVP694_154</name>
</gene>
<accession>A0A6J5NK35</accession>
<organism evidence="1">
    <name type="scientific">uncultured Caudovirales phage</name>
    <dbReference type="NCBI Taxonomy" id="2100421"/>
    <lineage>
        <taxon>Viruses</taxon>
        <taxon>Duplodnaviria</taxon>
        <taxon>Heunggongvirae</taxon>
        <taxon>Uroviricota</taxon>
        <taxon>Caudoviricetes</taxon>
        <taxon>Peduoviridae</taxon>
        <taxon>Maltschvirus</taxon>
        <taxon>Maltschvirus maltsch</taxon>
    </lineage>
</organism>
<name>A0A6J5NK35_9CAUD</name>
<proteinExistence type="predicted"/>
<reference evidence="1" key="1">
    <citation type="submission" date="2020-04" db="EMBL/GenBank/DDBJ databases">
        <authorList>
            <person name="Chiriac C."/>
            <person name="Salcher M."/>
            <person name="Ghai R."/>
            <person name="Kavagutti S V."/>
        </authorList>
    </citation>
    <scope>NUCLEOTIDE SEQUENCE</scope>
</reference>
<dbReference type="EMBL" id="LR796651">
    <property type="protein sequence ID" value="CAB4158086.1"/>
    <property type="molecule type" value="Genomic_DNA"/>
</dbReference>
<protein>
    <submittedName>
        <fullName evidence="1">Uncharacterized protein</fullName>
    </submittedName>
</protein>
<evidence type="ECO:0000313" key="1">
    <source>
        <dbReference type="EMBL" id="CAB4158086.1"/>
    </source>
</evidence>
<sequence length="198" mass="21739">MKIKAVFGGVLLVLFSMFFISNANAGECSVEDPCQTYAVVSGNTVTNIIVCQPSVCGSGFFAGQKVVPQVAADTDGQNRGGYWGLESNGVFTTQNSPSINTVVETINNTEVTVTMEGAIQHTSTFADTVNKPASEWFTPVLLPDNTKVTVSADKESLEFNERVTKEEFDLTIWLSEFELLFKNINFFGVILSSWNWFF</sequence>